<dbReference type="PANTHER" id="PTHR30388">
    <property type="entry name" value="ALDEHYDE OXIDOREDUCTASE MOLYBDENUM COFACTOR ASSEMBLY PROTEIN"/>
    <property type="match status" value="1"/>
</dbReference>
<dbReference type="SUPFAM" id="SSF53927">
    <property type="entry name" value="Cytidine deaminase-like"/>
    <property type="match status" value="1"/>
</dbReference>
<sequence length="500" mass="52426">MQVWQRLGDMVGSAGAAALVTLAAVRGSAPREAGARMVVRPDGAFFGTIGGGRLEWRALEEARRALAAGRGPARLVDEALGPDLGQCCGGFVTILIETFDRRDAAAIAALAAAEAAGPLATVGRMGADGRVARLIEPAAPAAGEVASVDLMRPRGRREAGSDLALQDLVLCERFEDGRTPLLLFGAGHVGRALVLALAPLPFRLRWVDPREEAFPPHVPMNVTPVFAPDPPAEARAAPTGALVLVMTHDHPLDLAVVAAALARPDLPFVGLIGSATKRARFLKRLGEAGLGEAARARLVCPIGVPGIAGKEPAVIAAAVAAQLLQVRERLRRAASARGERRVSAGADDRFLARAVALSREHMLHGDGGPFGAVVVRDGFILGEGWNCVTSQNDPTAHAEVVAIRRACAAAGAFALHGATLYASCEPCPMCLAAAYWARLARIVYANTREAAAAIGFDDAFIYGEMPKAPGERSLVMEHRPLAEAAQVFADWLAKADRIPY</sequence>
<dbReference type="InterPro" id="IPR003777">
    <property type="entry name" value="XdhC_CoxI"/>
</dbReference>
<comment type="caution">
    <text evidence="2">The sequence shown here is derived from an EMBL/GenBank/DDBJ whole genome shotgun (WGS) entry which is preliminary data.</text>
</comment>
<gene>
    <name evidence="2" type="primary">xdhC</name>
    <name evidence="2" type="ORF">QNA08_12160</name>
</gene>
<accession>A0ABT7AHZ7</accession>
<dbReference type="CDD" id="cd01285">
    <property type="entry name" value="nucleoside_deaminase"/>
    <property type="match status" value="1"/>
</dbReference>
<evidence type="ECO:0000313" key="2">
    <source>
        <dbReference type="EMBL" id="MDJ1158989.1"/>
    </source>
</evidence>
<dbReference type="Proteomes" id="UP001321492">
    <property type="component" value="Unassembled WGS sequence"/>
</dbReference>
<dbReference type="InterPro" id="IPR027051">
    <property type="entry name" value="XdhC_Rossmann_dom"/>
</dbReference>
<dbReference type="RefSeq" id="WP_283740987.1">
    <property type="nucleotide sequence ID" value="NZ_JASJEV010000007.1"/>
</dbReference>
<dbReference type="PANTHER" id="PTHR30388:SF6">
    <property type="entry name" value="XANTHINE DEHYDROGENASE SUBUNIT A-RELATED"/>
    <property type="match status" value="1"/>
</dbReference>
<dbReference type="InterPro" id="IPR002125">
    <property type="entry name" value="CMP_dCMP_dom"/>
</dbReference>
<evidence type="ECO:0000259" key="1">
    <source>
        <dbReference type="PROSITE" id="PS51747"/>
    </source>
</evidence>
<dbReference type="Pfam" id="PF13478">
    <property type="entry name" value="XdhC_C"/>
    <property type="match status" value="1"/>
</dbReference>
<dbReference type="InterPro" id="IPR014308">
    <property type="entry name" value="Xanthine_DH_XdhC"/>
</dbReference>
<reference evidence="2 3" key="1">
    <citation type="submission" date="2023-05" db="EMBL/GenBank/DDBJ databases">
        <title>Chelatococcus sp. nov., a moderately thermophilic bacterium isolated from hot spring microbial mat.</title>
        <authorList>
            <person name="Hu C.-J."/>
            <person name="Li W.-J."/>
        </authorList>
    </citation>
    <scope>NUCLEOTIDE SEQUENCE [LARGE SCALE GENOMIC DNA]</scope>
    <source>
        <strain evidence="2 3">SYSU G07232</strain>
    </source>
</reference>
<dbReference type="InterPro" id="IPR052698">
    <property type="entry name" value="MoCofactor_Util/Proc"/>
</dbReference>
<dbReference type="Gene3D" id="3.40.140.10">
    <property type="entry name" value="Cytidine Deaminase, domain 2"/>
    <property type="match status" value="1"/>
</dbReference>
<dbReference type="EMBL" id="JASJEV010000007">
    <property type="protein sequence ID" value="MDJ1158989.1"/>
    <property type="molecule type" value="Genomic_DNA"/>
</dbReference>
<name>A0ABT7AHZ7_9HYPH</name>
<protein>
    <submittedName>
        <fullName evidence="2">Xanthine dehydrogenase accessory protein XdhC</fullName>
    </submittedName>
</protein>
<dbReference type="InterPro" id="IPR016193">
    <property type="entry name" value="Cytidine_deaminase-like"/>
</dbReference>
<dbReference type="Pfam" id="PF02625">
    <property type="entry name" value="XdhC_CoxI"/>
    <property type="match status" value="1"/>
</dbReference>
<keyword evidence="3" id="KW-1185">Reference proteome</keyword>
<dbReference type="Pfam" id="PF00383">
    <property type="entry name" value="dCMP_cyt_deam_1"/>
    <property type="match status" value="1"/>
</dbReference>
<dbReference type="PROSITE" id="PS51747">
    <property type="entry name" value="CYT_DCMP_DEAMINASES_2"/>
    <property type="match status" value="1"/>
</dbReference>
<feature type="domain" description="CMP/dCMP-type deaminase" evidence="1">
    <location>
        <begin position="345"/>
        <end position="457"/>
    </location>
</feature>
<dbReference type="NCBIfam" id="TIGR02964">
    <property type="entry name" value="xanthine_xdhC"/>
    <property type="match status" value="1"/>
</dbReference>
<dbReference type="Gene3D" id="3.40.50.720">
    <property type="entry name" value="NAD(P)-binding Rossmann-like Domain"/>
    <property type="match status" value="1"/>
</dbReference>
<evidence type="ECO:0000313" key="3">
    <source>
        <dbReference type="Proteomes" id="UP001321492"/>
    </source>
</evidence>
<organism evidence="2 3">
    <name type="scientific">Chelatococcus albus</name>
    <dbReference type="NCBI Taxonomy" id="3047466"/>
    <lineage>
        <taxon>Bacteria</taxon>
        <taxon>Pseudomonadati</taxon>
        <taxon>Pseudomonadota</taxon>
        <taxon>Alphaproteobacteria</taxon>
        <taxon>Hyphomicrobiales</taxon>
        <taxon>Chelatococcaceae</taxon>
        <taxon>Chelatococcus</taxon>
    </lineage>
</organism>
<proteinExistence type="predicted"/>